<evidence type="ECO:0000313" key="1">
    <source>
        <dbReference type="EMBL" id="SIN67313.1"/>
    </source>
</evidence>
<sequence length="384" mass="42532">MELSRRKFVFNAAAAGSVSMLGFPGLAKAQVTRQDGLILGKGPKGRCDDAKNGGPFVVWREDEQLWWLYYYCRSTDFPEGVAPGFGTGSIALAKSKDAMNWERFDGPLKGGAIMVPEKETPGAFDSEALGLGNVIYHDGEWIMTYFGGDSVAPEIVDGVEVHEGYKYKGYRCRPGMARSKDGINWTRIKGASVGGASVSGEDYIYSAFPTTFHDGEQFVMYYTALSPKVAYWDTRVAVSKNLVDWEEKGSAQWKQEPKRWETQGIVTRHIIRNPLSVGGKWLKVYAGLDGRFFPAIRQVALATSDDGFLWDHLYDEPIFGPGSINNWDGGGTAYPHIFPVGDNFHMVYYGFANKYNKEEPGRGIGLAISNGEDMKSFKRPRPGS</sequence>
<dbReference type="PROSITE" id="PS51318">
    <property type="entry name" value="TAT"/>
    <property type="match status" value="1"/>
</dbReference>
<keyword evidence="2" id="KW-1185">Reference proteome</keyword>
<protein>
    <recommendedName>
        <fullName evidence="3">Glycosyl hydrolases family 43</fullName>
    </recommendedName>
</protein>
<reference evidence="2" key="1">
    <citation type="submission" date="2016-11" db="EMBL/GenBank/DDBJ databases">
        <authorList>
            <person name="Varghese N."/>
            <person name="Submissions S."/>
        </authorList>
    </citation>
    <scope>NUCLEOTIDE SEQUENCE [LARGE SCALE GENOMIC DNA]</scope>
    <source>
        <strain evidence="2">DSM 22363</strain>
    </source>
</reference>
<dbReference type="InterPro" id="IPR006311">
    <property type="entry name" value="TAT_signal"/>
</dbReference>
<dbReference type="Proteomes" id="UP000185192">
    <property type="component" value="Unassembled WGS sequence"/>
</dbReference>
<proteinExistence type="predicted"/>
<organism evidence="1 2">
    <name type="scientific">Parasphingorhabdus marina DSM 22363</name>
    <dbReference type="NCBI Taxonomy" id="1123272"/>
    <lineage>
        <taxon>Bacteria</taxon>
        <taxon>Pseudomonadati</taxon>
        <taxon>Pseudomonadota</taxon>
        <taxon>Alphaproteobacteria</taxon>
        <taxon>Sphingomonadales</taxon>
        <taxon>Sphingomonadaceae</taxon>
        <taxon>Parasphingorhabdus</taxon>
    </lineage>
</organism>
<name>A0A1N6D9E7_9SPHN</name>
<dbReference type="STRING" id="1123272.SAMN02745824_1714"/>
<dbReference type="PANTHER" id="PTHR35279">
    <property type="match status" value="1"/>
</dbReference>
<dbReference type="OrthoDB" id="7064503at2"/>
<dbReference type="EMBL" id="FSQW01000001">
    <property type="protein sequence ID" value="SIN67313.1"/>
    <property type="molecule type" value="Genomic_DNA"/>
</dbReference>
<evidence type="ECO:0008006" key="3">
    <source>
        <dbReference type="Google" id="ProtNLM"/>
    </source>
</evidence>
<dbReference type="AlphaFoldDB" id="A0A1N6D9E7"/>
<dbReference type="SUPFAM" id="SSF75005">
    <property type="entry name" value="Arabinanase/levansucrase/invertase"/>
    <property type="match status" value="2"/>
</dbReference>
<dbReference type="RefSeq" id="WP_074204596.1">
    <property type="nucleotide sequence ID" value="NZ_FSQW01000001.1"/>
</dbReference>
<gene>
    <name evidence="1" type="ORF">SAMN02745824_1714</name>
</gene>
<dbReference type="InterPro" id="IPR023296">
    <property type="entry name" value="Glyco_hydro_beta-prop_sf"/>
</dbReference>
<dbReference type="Gene3D" id="2.115.10.20">
    <property type="entry name" value="Glycosyl hydrolase domain, family 43"/>
    <property type="match status" value="3"/>
</dbReference>
<dbReference type="PANTHER" id="PTHR35279:SF4">
    <property type="entry name" value="GLYCOSYL HYDROLASE FAMILY 32 N-TERMINAL DOMAIN-CONTAINING PROTEIN"/>
    <property type="match status" value="1"/>
</dbReference>
<accession>A0A1N6D9E7</accession>
<evidence type="ECO:0000313" key="2">
    <source>
        <dbReference type="Proteomes" id="UP000185192"/>
    </source>
</evidence>